<dbReference type="SMART" id="SM00054">
    <property type="entry name" value="EFh"/>
    <property type="match status" value="4"/>
</dbReference>
<keyword evidence="5" id="KW-1185">Reference proteome</keyword>
<dbReference type="InterPro" id="IPR050145">
    <property type="entry name" value="Centrin_CML-like"/>
</dbReference>
<dbReference type="OrthoDB" id="10044463at2759"/>
<feature type="domain" description="EF-hand" evidence="4">
    <location>
        <begin position="141"/>
        <end position="176"/>
    </location>
</feature>
<evidence type="ECO:0000259" key="4">
    <source>
        <dbReference type="PROSITE" id="PS50222"/>
    </source>
</evidence>
<dbReference type="Gene3D" id="1.10.238.10">
    <property type="entry name" value="EF-hand"/>
    <property type="match status" value="2"/>
</dbReference>
<keyword evidence="2" id="KW-0106">Calcium</keyword>
<accession>A0A9J7MAV0</accession>
<dbReference type="KEGG" id="bfo:118430972"/>
<dbReference type="Proteomes" id="UP000001554">
    <property type="component" value="Chromosome 14"/>
</dbReference>
<feature type="domain" description="EF-hand" evidence="4">
    <location>
        <begin position="103"/>
        <end position="138"/>
    </location>
</feature>
<dbReference type="CDD" id="cd00051">
    <property type="entry name" value="EFh"/>
    <property type="match status" value="1"/>
</dbReference>
<feature type="domain" description="EF-hand" evidence="4">
    <location>
        <begin position="67"/>
        <end position="102"/>
    </location>
</feature>
<dbReference type="InterPro" id="IPR002048">
    <property type="entry name" value="EF_hand_dom"/>
</dbReference>
<feature type="domain" description="EF-hand" evidence="4">
    <location>
        <begin position="177"/>
        <end position="209"/>
    </location>
</feature>
<feature type="compositionally biased region" description="Basic residues" evidence="3">
    <location>
        <begin position="28"/>
        <end position="37"/>
    </location>
</feature>
<dbReference type="PROSITE" id="PS50222">
    <property type="entry name" value="EF_HAND_2"/>
    <property type="match status" value="4"/>
</dbReference>
<dbReference type="GO" id="GO:0016460">
    <property type="term" value="C:myosin II complex"/>
    <property type="evidence" value="ECO:0000318"/>
    <property type="project" value="GO_Central"/>
</dbReference>
<dbReference type="InterPro" id="IPR018247">
    <property type="entry name" value="EF_Hand_1_Ca_BS"/>
</dbReference>
<dbReference type="GeneID" id="118430972"/>
<evidence type="ECO:0000256" key="1">
    <source>
        <dbReference type="ARBA" id="ARBA00022737"/>
    </source>
</evidence>
<name>A0A9J7MAV0_BRAFL</name>
<sequence length="209" mass="23610">MAGRDTGDDPVGTSIIEEQPGGSERTAAGKHHHHRRLSFSGIRTSLRRSSAARRSSHAADPDRMSEDEIQEWRDAFDVFDRDRDGAISAKELGSAMRSLGMDPSEFEIQELLNEVDTDGTGTIYFSEFLALVTRPMDTDQELENELREAFRVFDKEGNGFISVPDLRHVMMNIADKMAEEEVDEMMEEADVEGDGQVCYEEFIRLMINK</sequence>
<dbReference type="Pfam" id="PF13499">
    <property type="entry name" value="EF-hand_7"/>
    <property type="match status" value="2"/>
</dbReference>
<dbReference type="RefSeq" id="XP_035697897.1">
    <property type="nucleotide sequence ID" value="XM_035842004.1"/>
</dbReference>
<dbReference type="FunFam" id="1.10.238.10:FF:000001">
    <property type="entry name" value="Calmodulin 1"/>
    <property type="match status" value="1"/>
</dbReference>
<evidence type="ECO:0000256" key="2">
    <source>
        <dbReference type="ARBA" id="ARBA00022837"/>
    </source>
</evidence>
<dbReference type="PROSITE" id="PS00018">
    <property type="entry name" value="EF_HAND_1"/>
    <property type="match status" value="1"/>
</dbReference>
<dbReference type="GO" id="GO:0005509">
    <property type="term" value="F:calcium ion binding"/>
    <property type="evidence" value="ECO:0007669"/>
    <property type="project" value="InterPro"/>
</dbReference>
<dbReference type="PANTHER" id="PTHR23050">
    <property type="entry name" value="CALCIUM BINDING PROTEIN"/>
    <property type="match status" value="1"/>
</dbReference>
<dbReference type="InterPro" id="IPR011992">
    <property type="entry name" value="EF-hand-dom_pair"/>
</dbReference>
<dbReference type="AlphaFoldDB" id="A0A9J7MAV0"/>
<gene>
    <name evidence="6" type="primary">LOC118430972</name>
</gene>
<keyword evidence="1" id="KW-0677">Repeat</keyword>
<protein>
    <submittedName>
        <fullName evidence="6">Calmodulin-A-like isoform X1</fullName>
    </submittedName>
</protein>
<reference evidence="5" key="1">
    <citation type="journal article" date="2020" name="Nat. Ecol. Evol.">
        <title>Deeply conserved synteny resolves early events in vertebrate evolution.</title>
        <authorList>
            <person name="Simakov O."/>
            <person name="Marletaz F."/>
            <person name="Yue J.X."/>
            <person name="O'Connell B."/>
            <person name="Jenkins J."/>
            <person name="Brandt A."/>
            <person name="Calef R."/>
            <person name="Tung C.H."/>
            <person name="Huang T.K."/>
            <person name="Schmutz J."/>
            <person name="Satoh N."/>
            <person name="Yu J.K."/>
            <person name="Putnam N.H."/>
            <person name="Green R.E."/>
            <person name="Rokhsar D.S."/>
        </authorList>
    </citation>
    <scope>NUCLEOTIDE SEQUENCE [LARGE SCALE GENOMIC DNA]</scope>
    <source>
        <strain evidence="5">S238N-H82</strain>
    </source>
</reference>
<feature type="compositionally biased region" description="Basic and acidic residues" evidence="3">
    <location>
        <begin position="57"/>
        <end position="67"/>
    </location>
</feature>
<dbReference type="SUPFAM" id="SSF47473">
    <property type="entry name" value="EF-hand"/>
    <property type="match status" value="1"/>
</dbReference>
<evidence type="ECO:0000313" key="5">
    <source>
        <dbReference type="Proteomes" id="UP000001554"/>
    </source>
</evidence>
<organism evidence="5 6">
    <name type="scientific">Branchiostoma floridae</name>
    <name type="common">Florida lancelet</name>
    <name type="synonym">Amphioxus</name>
    <dbReference type="NCBI Taxonomy" id="7739"/>
    <lineage>
        <taxon>Eukaryota</taxon>
        <taxon>Metazoa</taxon>
        <taxon>Chordata</taxon>
        <taxon>Cephalochordata</taxon>
        <taxon>Leptocardii</taxon>
        <taxon>Amphioxiformes</taxon>
        <taxon>Branchiostomatidae</taxon>
        <taxon>Branchiostoma</taxon>
    </lineage>
</organism>
<reference evidence="6" key="2">
    <citation type="submission" date="2025-08" db="UniProtKB">
        <authorList>
            <consortium name="RefSeq"/>
        </authorList>
    </citation>
    <scope>IDENTIFICATION</scope>
    <source>
        <strain evidence="6">S238N-H82</strain>
        <tissue evidence="6">Testes</tissue>
    </source>
</reference>
<evidence type="ECO:0000313" key="6">
    <source>
        <dbReference type="RefSeq" id="XP_035697897.1"/>
    </source>
</evidence>
<dbReference type="OMA" id="VTRPMDA"/>
<feature type="region of interest" description="Disordered" evidence="3">
    <location>
        <begin position="1"/>
        <end position="67"/>
    </location>
</feature>
<proteinExistence type="predicted"/>
<evidence type="ECO:0000256" key="3">
    <source>
        <dbReference type="SAM" id="MobiDB-lite"/>
    </source>
</evidence>